<accession>A0A0D3J3W8</accession>
<protein>
    <recommendedName>
        <fullName evidence="3">PCIF1 WW domain-containing protein</fullName>
    </recommendedName>
</protein>
<dbReference type="InterPro" id="IPR039881">
    <property type="entry name" value="PCIF1-like"/>
</dbReference>
<reference evidence="5" key="1">
    <citation type="journal article" date="2013" name="Nature">
        <title>Pan genome of the phytoplankton Emiliania underpins its global distribution.</title>
        <authorList>
            <person name="Read B.A."/>
            <person name="Kegel J."/>
            <person name="Klute M.J."/>
            <person name="Kuo A."/>
            <person name="Lefebvre S.C."/>
            <person name="Maumus F."/>
            <person name="Mayer C."/>
            <person name="Miller J."/>
            <person name="Monier A."/>
            <person name="Salamov A."/>
            <person name="Young J."/>
            <person name="Aguilar M."/>
            <person name="Claverie J.M."/>
            <person name="Frickenhaus S."/>
            <person name="Gonzalez K."/>
            <person name="Herman E.K."/>
            <person name="Lin Y.C."/>
            <person name="Napier J."/>
            <person name="Ogata H."/>
            <person name="Sarno A.F."/>
            <person name="Shmutz J."/>
            <person name="Schroeder D."/>
            <person name="de Vargas C."/>
            <person name="Verret F."/>
            <person name="von Dassow P."/>
            <person name="Valentin K."/>
            <person name="Van de Peer Y."/>
            <person name="Wheeler G."/>
            <person name="Dacks J.B."/>
            <person name="Delwiche C.F."/>
            <person name="Dyhrman S.T."/>
            <person name="Glockner G."/>
            <person name="John U."/>
            <person name="Richards T."/>
            <person name="Worden A.Z."/>
            <person name="Zhang X."/>
            <person name="Grigoriev I.V."/>
            <person name="Allen A.E."/>
            <person name="Bidle K."/>
            <person name="Borodovsky M."/>
            <person name="Bowler C."/>
            <person name="Brownlee C."/>
            <person name="Cock J.M."/>
            <person name="Elias M."/>
            <person name="Gladyshev V.N."/>
            <person name="Groth M."/>
            <person name="Guda C."/>
            <person name="Hadaegh A."/>
            <person name="Iglesias-Rodriguez M.D."/>
            <person name="Jenkins J."/>
            <person name="Jones B.M."/>
            <person name="Lawson T."/>
            <person name="Leese F."/>
            <person name="Lindquist E."/>
            <person name="Lobanov A."/>
            <person name="Lomsadze A."/>
            <person name="Malik S.B."/>
            <person name="Marsh M.E."/>
            <person name="Mackinder L."/>
            <person name="Mock T."/>
            <person name="Mueller-Roeber B."/>
            <person name="Pagarete A."/>
            <person name="Parker M."/>
            <person name="Probert I."/>
            <person name="Quesneville H."/>
            <person name="Raines C."/>
            <person name="Rensing S.A."/>
            <person name="Riano-Pachon D.M."/>
            <person name="Richier S."/>
            <person name="Rokitta S."/>
            <person name="Shiraiwa Y."/>
            <person name="Soanes D.M."/>
            <person name="van der Giezen M."/>
            <person name="Wahlund T.M."/>
            <person name="Williams B."/>
            <person name="Wilson W."/>
            <person name="Wolfe G."/>
            <person name="Wurch L.L."/>
        </authorList>
    </citation>
    <scope>NUCLEOTIDE SEQUENCE</scope>
</reference>
<dbReference type="Pfam" id="PF12237">
    <property type="entry name" value="PCIF1_WW"/>
    <property type="match status" value="1"/>
</dbReference>
<dbReference type="GO" id="GO:0016422">
    <property type="term" value="F:mRNA (2'-O-methyladenosine-N6-)-methyltransferase activity"/>
    <property type="evidence" value="ECO:0007669"/>
    <property type="project" value="InterPro"/>
</dbReference>
<feature type="region of interest" description="Disordered" evidence="2">
    <location>
        <begin position="747"/>
        <end position="775"/>
    </location>
</feature>
<dbReference type="HOGENOM" id="CLU_316996_0_0_1"/>
<evidence type="ECO:0000313" key="4">
    <source>
        <dbReference type="EnsemblProtists" id="EOD18203"/>
    </source>
</evidence>
<dbReference type="InterPro" id="IPR022035">
    <property type="entry name" value="PCIF1_WW"/>
</dbReference>
<evidence type="ECO:0000313" key="5">
    <source>
        <dbReference type="Proteomes" id="UP000013827"/>
    </source>
</evidence>
<dbReference type="AlphaFoldDB" id="A0A0D3J3W8"/>
<feature type="coiled-coil region" evidence="1">
    <location>
        <begin position="521"/>
        <end position="555"/>
    </location>
</feature>
<feature type="domain" description="PCIF1 WW" evidence="3">
    <location>
        <begin position="196"/>
        <end position="368"/>
    </location>
</feature>
<dbReference type="KEGG" id="ehx:EMIHUDRAFT_461366"/>
<feature type="region of interest" description="Disordered" evidence="2">
    <location>
        <begin position="448"/>
        <end position="502"/>
    </location>
</feature>
<keyword evidence="1" id="KW-0175">Coiled coil</keyword>
<dbReference type="Proteomes" id="UP000013827">
    <property type="component" value="Unassembled WGS sequence"/>
</dbReference>
<proteinExistence type="predicted"/>
<evidence type="ECO:0000256" key="2">
    <source>
        <dbReference type="SAM" id="MobiDB-lite"/>
    </source>
</evidence>
<evidence type="ECO:0000259" key="3">
    <source>
        <dbReference type="Pfam" id="PF12237"/>
    </source>
</evidence>
<keyword evidence="5" id="KW-1185">Reference proteome</keyword>
<dbReference type="PANTHER" id="PTHR21727">
    <property type="entry name" value="PHOSPHORYLATED CTD INTERACTING FACTOR 1"/>
    <property type="match status" value="1"/>
</dbReference>
<dbReference type="EnsemblProtists" id="EOD18203">
    <property type="protein sequence ID" value="EOD18203"/>
    <property type="gene ID" value="EMIHUDRAFT_461366"/>
</dbReference>
<dbReference type="PaxDb" id="2903-EOD18203"/>
<sequence>MPESTHRCEPCGRSLPASAFSKRQLSRRPKACKACVQAVETAEQHVAASREVEIARLQATRRLRRHLSSLCAEAGIEPPLMAFDRWMARSKLSEPSPLDPLLPAAVGADEGLVKDLCRTGGAGRTEAAAAVALQLAEAAGRAIERLKGGGGGGEGGLVEVHVHGPLLRLSLSSAPGGTHVDVSHEHYAKLAALHAKHAPSVAGNLRTRVLCMMLRYQSLGAHGNQCALPPAGFEVLRQRLGIRFECFASPLNARYDRYCSAFADTDAAFGSIGSFFGFRPTHGSFECNPPFVPEAPLAAVRPPVLLAAVKHAEALLSAAEASGGALSFAFVVPSWERVPFHHQLCRSAFLRGGAPLRLAAEAHGFVDGAQHLKAAAGDRLRVSSFASTVGVLQTAAAAERWPVDAALYSRLSAAFAGALPSAEAAQDRVRRGGGDAVALLLQRRAQADAAAEGGGEGEATQGEAVFPQPTSPVSEPQPPIVAPPRDVASPREAAAEAPSAPTAVGPRFASLLGLLPPISLLVAWRRNVRQAESEAAVAEAQATELEVAANKLAEAAVLAKAQAATAAERAEELQGKAKRAAALWPLAEGGGALREAEAEAAEAAAEAEGSLLVGRLLSQAAEAAAAEAGAAAESAVAEVAVLPPPAAVAAAETTRAERTIPAGTLASELAASAAEATQLGAAEELEAALPVTVGRGSARSESKWLWKGATAALSTGAAGATLQEGYTAATTSAAATTATTAAAAPAAAATSLAGPEQGRPVLPPESDESAGGQAPSGVRRFALRRAALAAEAVVRTNQLLDPKRVECSACPNLPEGGGGRLPPRLAALLAQASLRSSLALLWLTRLWETPPRGAGLLPALRLLRLSAATALAAGLTLGLAAAVGALARPLPPALSPLLPQLLLPRGVPLAPSALPPRLAR</sequence>
<feature type="compositionally biased region" description="Low complexity" evidence="2">
    <location>
        <begin position="490"/>
        <end position="502"/>
    </location>
</feature>
<dbReference type="GeneID" id="19046204"/>
<name>A0A0D3J3W8_EMIH1</name>
<dbReference type="GO" id="GO:0005634">
    <property type="term" value="C:nucleus"/>
    <property type="evidence" value="ECO:0007669"/>
    <property type="project" value="TreeGrafter"/>
</dbReference>
<dbReference type="GO" id="GO:0099122">
    <property type="term" value="F:RNA polymerase II C-terminal domain binding"/>
    <property type="evidence" value="ECO:0007669"/>
    <property type="project" value="InterPro"/>
</dbReference>
<evidence type="ECO:0000256" key="1">
    <source>
        <dbReference type="SAM" id="Coils"/>
    </source>
</evidence>
<dbReference type="eggNOG" id="ENOG502QVT7">
    <property type="taxonomic scope" value="Eukaryota"/>
</dbReference>
<reference evidence="4" key="2">
    <citation type="submission" date="2024-10" db="UniProtKB">
        <authorList>
            <consortium name="EnsemblProtists"/>
        </authorList>
    </citation>
    <scope>IDENTIFICATION</scope>
</reference>
<dbReference type="PANTHER" id="PTHR21727:SF0">
    <property type="entry name" value="MRNA (2'-O-METHYLADENOSINE-N(6)-)-METHYLTRANSFERASE"/>
    <property type="match status" value="1"/>
</dbReference>
<organism evidence="4 5">
    <name type="scientific">Emiliania huxleyi (strain CCMP1516)</name>
    <dbReference type="NCBI Taxonomy" id="280463"/>
    <lineage>
        <taxon>Eukaryota</taxon>
        <taxon>Haptista</taxon>
        <taxon>Haptophyta</taxon>
        <taxon>Prymnesiophyceae</taxon>
        <taxon>Isochrysidales</taxon>
        <taxon>Noelaerhabdaceae</taxon>
        <taxon>Emiliania</taxon>
    </lineage>
</organism>
<dbReference type="RefSeq" id="XP_005770632.1">
    <property type="nucleotide sequence ID" value="XM_005770575.1"/>
</dbReference>